<evidence type="ECO:0000313" key="2">
    <source>
        <dbReference type="Proteomes" id="UP000253490"/>
    </source>
</evidence>
<dbReference type="Pfam" id="PF04456">
    <property type="entry name" value="DUF503"/>
    <property type="match status" value="1"/>
</dbReference>
<dbReference type="InterPro" id="IPR036746">
    <property type="entry name" value="TT1725-like_sf"/>
</dbReference>
<dbReference type="Proteomes" id="UP000253490">
    <property type="component" value="Unassembled WGS sequence"/>
</dbReference>
<dbReference type="InterPro" id="IPR007546">
    <property type="entry name" value="DUF503"/>
</dbReference>
<dbReference type="OrthoDB" id="9809023at2"/>
<dbReference type="Gene3D" id="3.30.70.1120">
    <property type="entry name" value="TT1725-like"/>
    <property type="match status" value="1"/>
</dbReference>
<organism evidence="1 2">
    <name type="scientific">Alkalibaculum bacchi</name>
    <dbReference type="NCBI Taxonomy" id="645887"/>
    <lineage>
        <taxon>Bacteria</taxon>
        <taxon>Bacillati</taxon>
        <taxon>Bacillota</taxon>
        <taxon>Clostridia</taxon>
        <taxon>Eubacteriales</taxon>
        <taxon>Eubacteriaceae</taxon>
        <taxon>Alkalibaculum</taxon>
    </lineage>
</organism>
<dbReference type="PANTHER" id="PTHR36441">
    <property type="entry name" value="HYPOTHETICAL CYTOSOLIC PROTEIN"/>
    <property type="match status" value="1"/>
</dbReference>
<dbReference type="SUPFAM" id="SSF103007">
    <property type="entry name" value="Hypothetical protein TT1725"/>
    <property type="match status" value="1"/>
</dbReference>
<gene>
    <name evidence="1" type="ORF">DES36_104144</name>
</gene>
<dbReference type="EMBL" id="QNRX01000004">
    <property type="protein sequence ID" value="RBP67442.1"/>
    <property type="molecule type" value="Genomic_DNA"/>
</dbReference>
<accession>A0A366IDX5</accession>
<keyword evidence="2" id="KW-1185">Reference proteome</keyword>
<evidence type="ECO:0008006" key="3">
    <source>
        <dbReference type="Google" id="ProtNLM"/>
    </source>
</evidence>
<dbReference type="RefSeq" id="WP_113920002.1">
    <property type="nucleotide sequence ID" value="NZ_QNRX01000004.1"/>
</dbReference>
<evidence type="ECO:0000313" key="1">
    <source>
        <dbReference type="EMBL" id="RBP67442.1"/>
    </source>
</evidence>
<reference evidence="1 2" key="1">
    <citation type="submission" date="2018-06" db="EMBL/GenBank/DDBJ databases">
        <title>Genomic Encyclopedia of Type Strains, Phase IV (KMG-IV): sequencing the most valuable type-strain genomes for metagenomic binning, comparative biology and taxonomic classification.</title>
        <authorList>
            <person name="Goeker M."/>
        </authorList>
    </citation>
    <scope>NUCLEOTIDE SEQUENCE [LARGE SCALE GENOMIC DNA]</scope>
    <source>
        <strain evidence="1 2">DSM 22112</strain>
    </source>
</reference>
<dbReference type="PANTHER" id="PTHR36441:SF1">
    <property type="entry name" value="DUF503 DOMAIN-CONTAINING PROTEIN"/>
    <property type="match status" value="1"/>
</dbReference>
<proteinExistence type="predicted"/>
<name>A0A366IDX5_9FIRM</name>
<comment type="caution">
    <text evidence="1">The sequence shown here is derived from an EMBL/GenBank/DDBJ whole genome shotgun (WGS) entry which is preliminary data.</text>
</comment>
<dbReference type="AlphaFoldDB" id="A0A366IDX5"/>
<protein>
    <recommendedName>
        <fullName evidence="3">DUF503 domain-containing protein</fullName>
    </recommendedName>
</protein>
<sequence length="95" mass="11269">MVALICQVEMRIQDATTLKEKRSVVKSIIERTKKKHFISIIESDFQDFWQKSQLSFAFCSLNLKDADKKLNNILDYIESNPYIEVYDIQREEVHL</sequence>